<evidence type="ECO:0000313" key="1">
    <source>
        <dbReference type="EMBL" id="SFG30392.1"/>
    </source>
</evidence>
<dbReference type="Proteomes" id="UP000198623">
    <property type="component" value="Unassembled WGS sequence"/>
</dbReference>
<name>A0A1I2QPN2_9GAMM</name>
<keyword evidence="2" id="KW-1185">Reference proteome</keyword>
<accession>A0A1I2QPN2</accession>
<dbReference type="STRING" id="1045558.SAMN05216175_10572"/>
<dbReference type="AlphaFoldDB" id="A0A1I2QPN2"/>
<dbReference type="OrthoDB" id="7593735at2"/>
<evidence type="ECO:0000313" key="2">
    <source>
        <dbReference type="Proteomes" id="UP000198623"/>
    </source>
</evidence>
<proteinExistence type="predicted"/>
<protein>
    <submittedName>
        <fullName evidence="1">Uncharacterized protein</fullName>
    </submittedName>
</protein>
<organism evidence="1 2">
    <name type="scientific">Neptunomonas qingdaonensis</name>
    <dbReference type="NCBI Taxonomy" id="1045558"/>
    <lineage>
        <taxon>Bacteria</taxon>
        <taxon>Pseudomonadati</taxon>
        <taxon>Pseudomonadota</taxon>
        <taxon>Gammaproteobacteria</taxon>
        <taxon>Oceanospirillales</taxon>
        <taxon>Oceanospirillaceae</taxon>
        <taxon>Neptunomonas</taxon>
    </lineage>
</organism>
<sequence>MQYSPGQLRKAVGLSPEAYRHWKTVLPSLSSINGHSAKFLIGDILAIAILKRLTDICSIKIGSLSGISEALFDLCNSVSLDELEPLILLIDLKNNTCSTSRLLDKQISADVLIVIPLVVVIDELRADIMEMQNEYAQGQLILAMPSSSADHLVVSEGR</sequence>
<gene>
    <name evidence="1" type="ORF">SAMN05216175_10572</name>
</gene>
<dbReference type="RefSeq" id="WP_090726989.1">
    <property type="nucleotide sequence ID" value="NZ_FOOU01000005.1"/>
</dbReference>
<dbReference type="EMBL" id="FOOU01000005">
    <property type="protein sequence ID" value="SFG30392.1"/>
    <property type="molecule type" value="Genomic_DNA"/>
</dbReference>
<reference evidence="2" key="1">
    <citation type="submission" date="2016-10" db="EMBL/GenBank/DDBJ databases">
        <authorList>
            <person name="Varghese N."/>
            <person name="Submissions S."/>
        </authorList>
    </citation>
    <scope>NUCLEOTIDE SEQUENCE [LARGE SCALE GENOMIC DNA]</scope>
    <source>
        <strain evidence="2">CGMCC 1.10971</strain>
    </source>
</reference>